<sequence length="177" mass="20172">MKKNLCIAFVMLIALSSCDAIDELTKFDLDYEINFTIPPTTIINTPFDLITPDITTNSDASFESNNTRENLIESIKLKQLKLLLNAPDDGDFNFLKEVHVYIEAEGIDEVEIANVYDLENNNLSTLELDVLDEELKEFIKKDNYNLRITTITDETINETHDITVSTIFRVDAEIFGI</sequence>
<feature type="signal peptide" evidence="1">
    <location>
        <begin position="1"/>
        <end position="19"/>
    </location>
</feature>
<organism evidence="2 3">
    <name type="scientific">Winogradskyella psychrotolerans RS-3</name>
    <dbReference type="NCBI Taxonomy" id="641526"/>
    <lineage>
        <taxon>Bacteria</taxon>
        <taxon>Pseudomonadati</taxon>
        <taxon>Bacteroidota</taxon>
        <taxon>Flavobacteriia</taxon>
        <taxon>Flavobacteriales</taxon>
        <taxon>Flavobacteriaceae</taxon>
        <taxon>Winogradskyella</taxon>
    </lineage>
</organism>
<dbReference type="EMBL" id="ATMR01000124">
    <property type="protein sequence ID" value="EPR72321.1"/>
    <property type="molecule type" value="Genomic_DNA"/>
</dbReference>
<feature type="chain" id="PRO_5004545499" description="Lipoprotein" evidence="1">
    <location>
        <begin position="20"/>
        <end position="177"/>
    </location>
</feature>
<dbReference type="RefSeq" id="WP_020897396.1">
    <property type="nucleotide sequence ID" value="NZ_ATMR01000124.1"/>
</dbReference>
<evidence type="ECO:0000256" key="1">
    <source>
        <dbReference type="SAM" id="SignalP"/>
    </source>
</evidence>
<dbReference type="PROSITE" id="PS51257">
    <property type="entry name" value="PROKAR_LIPOPROTEIN"/>
    <property type="match status" value="1"/>
</dbReference>
<name>S7VQQ9_9FLAO</name>
<dbReference type="Proteomes" id="UP000014962">
    <property type="component" value="Unassembled WGS sequence"/>
</dbReference>
<evidence type="ECO:0008006" key="4">
    <source>
        <dbReference type="Google" id="ProtNLM"/>
    </source>
</evidence>
<comment type="caution">
    <text evidence="2">The sequence shown here is derived from an EMBL/GenBank/DDBJ whole genome shotgun (WGS) entry which is preliminary data.</text>
</comment>
<keyword evidence="1" id="KW-0732">Signal</keyword>
<dbReference type="AlphaFoldDB" id="S7VQQ9"/>
<accession>S7VQQ9</accession>
<proteinExistence type="predicted"/>
<dbReference type="eggNOG" id="ENOG5030GUS">
    <property type="taxonomic scope" value="Bacteria"/>
</dbReference>
<dbReference type="STRING" id="641526.ADIWIN_2491"/>
<evidence type="ECO:0000313" key="2">
    <source>
        <dbReference type="EMBL" id="EPR72321.1"/>
    </source>
</evidence>
<dbReference type="OrthoDB" id="672279at2"/>
<gene>
    <name evidence="2" type="ORF">ADIWIN_2491</name>
</gene>
<protein>
    <recommendedName>
        <fullName evidence="4">Lipoprotein</fullName>
    </recommendedName>
</protein>
<evidence type="ECO:0000313" key="3">
    <source>
        <dbReference type="Proteomes" id="UP000014962"/>
    </source>
</evidence>
<reference evidence="2 3" key="1">
    <citation type="journal article" date="2013" name="Genome Announc.">
        <title>Draft Genome Sequence of Winogradskyella psychrotolerans RS-3T, Isolated from the Marine Transect of Kongsfjorden, Ny-Alesund, Svalbard, Arctic Ocean.</title>
        <authorList>
            <person name="Kumar Pinnaka A."/>
            <person name="Ara S."/>
            <person name="Singh A."/>
            <person name="Shivaji S."/>
        </authorList>
    </citation>
    <scope>NUCLEOTIDE SEQUENCE [LARGE SCALE GENOMIC DNA]</scope>
    <source>
        <strain evidence="2 3">RS-3</strain>
    </source>
</reference>
<keyword evidence="3" id="KW-1185">Reference proteome</keyword>